<dbReference type="InterPro" id="IPR013783">
    <property type="entry name" value="Ig-like_fold"/>
</dbReference>
<dbReference type="Gene3D" id="2.60.40.10">
    <property type="entry name" value="Immunoglobulins"/>
    <property type="match status" value="1"/>
</dbReference>
<dbReference type="Gene3D" id="3.20.20.300">
    <property type="entry name" value="Glycoside hydrolase, family 3, N-terminal domain"/>
    <property type="match status" value="2"/>
</dbReference>
<gene>
    <name evidence="8" type="ORF">FHR72_000625</name>
</gene>
<evidence type="ECO:0000256" key="6">
    <source>
        <dbReference type="RuleBase" id="RU361161"/>
    </source>
</evidence>
<evidence type="ECO:0000256" key="2">
    <source>
        <dbReference type="ARBA" id="ARBA00022801"/>
    </source>
</evidence>
<comment type="similarity">
    <text evidence="1 6">Belongs to the glycosyl hydrolase 3 family.</text>
</comment>
<dbReference type="InterPro" id="IPR017853">
    <property type="entry name" value="GH"/>
</dbReference>
<dbReference type="InterPro" id="IPR026891">
    <property type="entry name" value="Fn3-like"/>
</dbReference>
<dbReference type="Pfam" id="PF14310">
    <property type="entry name" value="Fn3-like"/>
    <property type="match status" value="1"/>
</dbReference>
<dbReference type="PANTHER" id="PTHR42715">
    <property type="entry name" value="BETA-GLUCOSIDASE"/>
    <property type="match status" value="1"/>
</dbReference>
<keyword evidence="9" id="KW-1185">Reference proteome</keyword>
<dbReference type="InterPro" id="IPR019800">
    <property type="entry name" value="Glyco_hydro_3_AS"/>
</dbReference>
<keyword evidence="6 8" id="KW-0326">Glycosidase</keyword>
<dbReference type="Proteomes" id="UP000550501">
    <property type="component" value="Unassembled WGS sequence"/>
</dbReference>
<evidence type="ECO:0000256" key="1">
    <source>
        <dbReference type="ARBA" id="ARBA00005336"/>
    </source>
</evidence>
<dbReference type="PANTHER" id="PTHR42715:SF10">
    <property type="entry name" value="BETA-GLUCOSIDASE"/>
    <property type="match status" value="1"/>
</dbReference>
<dbReference type="FunFam" id="2.60.40.10:FF:000495">
    <property type="entry name" value="Periplasmic beta-glucosidase"/>
    <property type="match status" value="1"/>
</dbReference>
<reference evidence="8 9" key="1">
    <citation type="submission" date="2020-08" db="EMBL/GenBank/DDBJ databases">
        <title>The Agave Microbiome: Exploring the role of microbial communities in plant adaptations to desert environments.</title>
        <authorList>
            <person name="Partida-Martinez L.P."/>
        </authorList>
    </citation>
    <scope>NUCLEOTIDE SEQUENCE [LARGE SCALE GENOMIC DNA]</scope>
    <source>
        <strain evidence="8 9">AT2.18</strain>
    </source>
</reference>
<dbReference type="SUPFAM" id="SSF52279">
    <property type="entry name" value="Beta-D-glucan exohydrolase, C-terminal domain"/>
    <property type="match status" value="1"/>
</dbReference>
<comment type="function">
    <text evidence="4">Catalyzes the hydrolysis of a non-reducing terminal alpha-L-arabinopyranosidic linkage in ginsenoside Rb2 (alpha-L-arabinopyranosyl-(1-&gt;6)-alpha-D-glucopyranosyl) to release alpha-D-glucopyranosyl (Rd). It is not able to hydrolyze alpha-L-arabinofuranosyl-(1-&gt;6)-alpha-D-glucopyranosyl (Rc).</text>
</comment>
<dbReference type="InterPro" id="IPR050288">
    <property type="entry name" value="Cellulose_deg_GH3"/>
</dbReference>
<keyword evidence="3" id="KW-0119">Carbohydrate metabolism</keyword>
<dbReference type="EMBL" id="JACHVU010000001">
    <property type="protein sequence ID" value="MBB2989168.1"/>
    <property type="molecule type" value="Genomic_DNA"/>
</dbReference>
<feature type="domain" description="Fibronectin type III-like" evidence="7">
    <location>
        <begin position="579"/>
        <end position="649"/>
    </location>
</feature>
<evidence type="ECO:0000259" key="7">
    <source>
        <dbReference type="SMART" id="SM01217"/>
    </source>
</evidence>
<dbReference type="Pfam" id="PF01915">
    <property type="entry name" value="Glyco_hydro_3_C"/>
    <property type="match status" value="1"/>
</dbReference>
<dbReference type="InterPro" id="IPR036962">
    <property type="entry name" value="Glyco_hydro_3_N_sf"/>
</dbReference>
<dbReference type="InterPro" id="IPR001764">
    <property type="entry name" value="Glyco_hydro_3_N"/>
</dbReference>
<evidence type="ECO:0000313" key="8">
    <source>
        <dbReference type="EMBL" id="MBB2989168.1"/>
    </source>
</evidence>
<evidence type="ECO:0000256" key="4">
    <source>
        <dbReference type="ARBA" id="ARBA00058905"/>
    </source>
</evidence>
<dbReference type="GO" id="GO:0008422">
    <property type="term" value="F:beta-glucosidase activity"/>
    <property type="evidence" value="ECO:0007669"/>
    <property type="project" value="UniProtKB-ARBA"/>
</dbReference>
<dbReference type="PRINTS" id="PR00133">
    <property type="entry name" value="GLHYDRLASE3"/>
</dbReference>
<dbReference type="GO" id="GO:0005975">
    <property type="term" value="P:carbohydrate metabolic process"/>
    <property type="evidence" value="ECO:0007669"/>
    <property type="project" value="InterPro"/>
</dbReference>
<dbReference type="InterPro" id="IPR036881">
    <property type="entry name" value="Glyco_hydro_3_C_sf"/>
</dbReference>
<dbReference type="AlphaFoldDB" id="A0A839PYC1"/>
<name>A0A839PYC1_MYCIR</name>
<dbReference type="SMART" id="SM01217">
    <property type="entry name" value="Fn3_like"/>
    <property type="match status" value="1"/>
</dbReference>
<proteinExistence type="inferred from homology"/>
<keyword evidence="2 6" id="KW-0378">Hydrolase</keyword>
<comment type="caution">
    <text evidence="8">The sequence shown here is derived from an EMBL/GenBank/DDBJ whole genome shotgun (WGS) entry which is preliminary data.</text>
</comment>
<dbReference type="RefSeq" id="WP_311736036.1">
    <property type="nucleotide sequence ID" value="NZ_JACHVU010000001.1"/>
</dbReference>
<accession>A0A839PYC1</accession>
<evidence type="ECO:0000256" key="3">
    <source>
        <dbReference type="ARBA" id="ARBA00023277"/>
    </source>
</evidence>
<evidence type="ECO:0000313" key="9">
    <source>
        <dbReference type="Proteomes" id="UP000550501"/>
    </source>
</evidence>
<dbReference type="Pfam" id="PF00933">
    <property type="entry name" value="Glyco_hydro_3"/>
    <property type="match status" value="1"/>
</dbReference>
<protein>
    <recommendedName>
        <fullName evidence="5">Exo-alpha-(1-&gt;6)-L-arabinopyranosidase</fullName>
    </recommendedName>
</protein>
<dbReference type="SUPFAM" id="SSF51445">
    <property type="entry name" value="(Trans)glycosidases"/>
    <property type="match status" value="1"/>
</dbReference>
<dbReference type="PROSITE" id="PS00775">
    <property type="entry name" value="GLYCOSYL_HYDROL_F3"/>
    <property type="match status" value="1"/>
</dbReference>
<sequence>MADRSDISGLTLQEKAALGGGADMWRTKAVGDLPAIALVDGPHGVRMPSDTSTMNLDPSGTLPATCFPPAVAVAQTWSPALARRVGEALGAECRHFGVDVLLGPAVNIKRDPRCGRNFEYFSEDPLLTGALGVAWVDGLQSTGVGASLKHFAANNTETDRMRSDSDVDMRTLREIYLRAFQRIVEHARPWTVMCSYNRINGVPAAENHWLLTEVLRGEWGFDGVVVSDWGAVSDRPSATAAGLDLEMPGSGGLTDADLVAAVESGAVSAADVDRAAARVARLVRRASAGEKPGVAYDADAHHALAREVAAQAIVLLQNEGDLLPLGAEKIAVLGEFAQSPVYQGGGSSHVVPSALDIPLEEIRRRAGSSEVTYAPGFSTTHEDDGPALREDAARQAADADVAVVFLGVPSGAESEGWDREHIDLPAPQLDLLRAVAQVQPRVVAVLSHGGVVRSGTVAELAPAVVDGALLGQAGGGALADVLFGRVNPSGRLAETVPQRLSDAPSYLNFPGESRRVRYGERVFVGYRGYDAAERAVAFPFGHGLSYTTFEYHDIDVRLAADTLAVGLTVTNTGPRQGREVVQVYAGLEGSRVSRPPRWLVGFGEVILEPGESLRCTIDVGLDELAYWNVDIDAWTVEEGEYTISVGASSRDLRLTTSVPVAPDLGVQDSAPPVTLQSTLGEALAHPRVGPALVDAMQRLGGDGMPNAEAMGTDLLRMMAQVPLDRMVAFSGGAVTREALQALLQDS</sequence>
<evidence type="ECO:0000256" key="5">
    <source>
        <dbReference type="ARBA" id="ARBA00074219"/>
    </source>
</evidence>
<dbReference type="Gene3D" id="3.40.50.1700">
    <property type="entry name" value="Glycoside hydrolase family 3 C-terminal domain"/>
    <property type="match status" value="2"/>
</dbReference>
<organism evidence="8 9">
    <name type="scientific">Mycolicibacterium iranicum</name>
    <name type="common">Mycobacterium iranicum</name>
    <dbReference type="NCBI Taxonomy" id="912594"/>
    <lineage>
        <taxon>Bacteria</taxon>
        <taxon>Bacillati</taxon>
        <taxon>Actinomycetota</taxon>
        <taxon>Actinomycetes</taxon>
        <taxon>Mycobacteriales</taxon>
        <taxon>Mycobacteriaceae</taxon>
        <taxon>Mycolicibacterium</taxon>
    </lineage>
</organism>
<dbReference type="InterPro" id="IPR002772">
    <property type="entry name" value="Glyco_hydro_3_C"/>
</dbReference>